<name>A0A6S7B261_9BURK</name>
<sequence length="45" mass="4778">MIRTALAIVGAVTVALYALGSFGIGNFRIYYGSDLPAQWCAKGQL</sequence>
<gene>
    <name evidence="1" type="ORF">LMG28138_01859</name>
</gene>
<dbReference type="AlphaFoldDB" id="A0A6S7B261"/>
<dbReference type="RefSeq" id="WP_175104454.1">
    <property type="nucleotide sequence ID" value="NZ_CADIKM010000006.1"/>
</dbReference>
<reference evidence="1 2" key="1">
    <citation type="submission" date="2020-04" db="EMBL/GenBank/DDBJ databases">
        <authorList>
            <person name="De Canck E."/>
        </authorList>
    </citation>
    <scope>NUCLEOTIDE SEQUENCE [LARGE SCALE GENOMIC DNA]</scope>
    <source>
        <strain evidence="1 2">LMG 28138</strain>
    </source>
</reference>
<organism evidence="1 2">
    <name type="scientific">Pararobbsia alpina</name>
    <dbReference type="NCBI Taxonomy" id="621374"/>
    <lineage>
        <taxon>Bacteria</taxon>
        <taxon>Pseudomonadati</taxon>
        <taxon>Pseudomonadota</taxon>
        <taxon>Betaproteobacteria</taxon>
        <taxon>Burkholderiales</taxon>
        <taxon>Burkholderiaceae</taxon>
        <taxon>Pararobbsia</taxon>
    </lineage>
</organism>
<evidence type="ECO:0000313" key="1">
    <source>
        <dbReference type="EMBL" id="CAB3784690.1"/>
    </source>
</evidence>
<protein>
    <submittedName>
        <fullName evidence="1">Uncharacterized protein</fullName>
    </submittedName>
</protein>
<proteinExistence type="predicted"/>
<dbReference type="EMBL" id="CADIKM010000006">
    <property type="protein sequence ID" value="CAB3784690.1"/>
    <property type="molecule type" value="Genomic_DNA"/>
</dbReference>
<dbReference type="Proteomes" id="UP000494115">
    <property type="component" value="Unassembled WGS sequence"/>
</dbReference>
<keyword evidence="2" id="KW-1185">Reference proteome</keyword>
<accession>A0A6S7B261</accession>
<evidence type="ECO:0000313" key="2">
    <source>
        <dbReference type="Proteomes" id="UP000494115"/>
    </source>
</evidence>